<evidence type="ECO:0000313" key="2">
    <source>
        <dbReference type="Proteomes" id="UP001227268"/>
    </source>
</evidence>
<reference evidence="1" key="1">
    <citation type="submission" date="2023-04" db="EMBL/GenBank/DDBJ databases">
        <title>Draft Genome sequencing of Naganishia species isolated from polar environments using Oxford Nanopore Technology.</title>
        <authorList>
            <person name="Leo P."/>
            <person name="Venkateswaran K."/>
        </authorList>
    </citation>
    <scope>NUCLEOTIDE SEQUENCE</scope>
    <source>
        <strain evidence="1">MNA-CCFEE 5423</strain>
    </source>
</reference>
<proteinExistence type="predicted"/>
<dbReference type="EMBL" id="JASBWT010000018">
    <property type="protein sequence ID" value="KAJ9096803.1"/>
    <property type="molecule type" value="Genomic_DNA"/>
</dbReference>
<gene>
    <name evidence="1" type="ORF">QFC21_005074</name>
</gene>
<name>A0ACC2VBQ2_9TREE</name>
<dbReference type="Proteomes" id="UP001227268">
    <property type="component" value="Unassembled WGS sequence"/>
</dbReference>
<keyword evidence="2" id="KW-1185">Reference proteome</keyword>
<comment type="caution">
    <text evidence="1">The sequence shown here is derived from an EMBL/GenBank/DDBJ whole genome shotgun (WGS) entry which is preliminary data.</text>
</comment>
<protein>
    <submittedName>
        <fullName evidence="1">Uncharacterized protein</fullName>
    </submittedName>
</protein>
<organism evidence="1 2">
    <name type="scientific">Naganishia friedmannii</name>
    <dbReference type="NCBI Taxonomy" id="89922"/>
    <lineage>
        <taxon>Eukaryota</taxon>
        <taxon>Fungi</taxon>
        <taxon>Dikarya</taxon>
        <taxon>Basidiomycota</taxon>
        <taxon>Agaricomycotina</taxon>
        <taxon>Tremellomycetes</taxon>
        <taxon>Filobasidiales</taxon>
        <taxon>Filobasidiaceae</taxon>
        <taxon>Naganishia</taxon>
    </lineage>
</organism>
<sequence length="496" mass="55952">MNTSFVTPDWIRSRFCSALSSMYRSEVPLYGDLVQLVDEVNAGAIANHKGFEGEELKREMEENRLKVERHGAIRVGKPSELHTLRRLFALMAMSPVNYYDLSVAGLPVHATAFRPITPDSLTINPFRVFTSLLRLDLITDARVRQVAYEHLEKREIFRKETIELVDKAEAQGGLLNEEDAVMLVEHAMETFRWQSDALVEKEVYDELKEAHSLVADVVAFRGPHINHLTPRTLDIDAVQARMPEKKIESKHVIEGPPHRFCPILLRQTSFQAVQEPIYFLNPNPNKPGHDDKVLGFHRARFGEIEQRGVALTPEGVALYHRLMEQAEQELARISTDVQFAGGKPVDNATRQRVLQECFTAFPDSWEELRARRLAYFRYVRSSQATRRPSLMNGNPQPIDMLINQGLIRVEPIVYEDFLPASAAGIFHSNLGDLKHLTVQKSGPDQEGFENALGAKVVDGDALYQAQQLESMTAMLESMRTNVAAAKLGQGGVQSVF</sequence>
<accession>A0ACC2VBQ2</accession>
<evidence type="ECO:0000313" key="1">
    <source>
        <dbReference type="EMBL" id="KAJ9096803.1"/>
    </source>
</evidence>